<evidence type="ECO:0000256" key="4">
    <source>
        <dbReference type="ARBA" id="ARBA00022553"/>
    </source>
</evidence>
<dbReference type="InterPro" id="IPR036097">
    <property type="entry name" value="HisK_dim/P_sf"/>
</dbReference>
<evidence type="ECO:0000313" key="17">
    <source>
        <dbReference type="Proteomes" id="UP000627715"/>
    </source>
</evidence>
<dbReference type="EMBL" id="BMIY01000010">
    <property type="protein sequence ID" value="GFZ80079.1"/>
    <property type="molecule type" value="Genomic_DNA"/>
</dbReference>
<gene>
    <name evidence="16" type="ORF">GCM10011403_24010</name>
</gene>
<dbReference type="InterPro" id="IPR004358">
    <property type="entry name" value="Sig_transdc_His_kin-like_C"/>
</dbReference>
<protein>
    <recommendedName>
        <fullName evidence="3">histidine kinase</fullName>
        <ecNumber evidence="3">2.7.13.3</ecNumber>
    </recommendedName>
</protein>
<dbReference type="PRINTS" id="PR00344">
    <property type="entry name" value="BCTRLSENSOR"/>
</dbReference>
<evidence type="ECO:0000256" key="5">
    <source>
        <dbReference type="ARBA" id="ARBA00022679"/>
    </source>
</evidence>
<name>A0A916QL07_9GAMM</name>
<comment type="caution">
    <text evidence="16">The sequence shown here is derived from an EMBL/GenBank/DDBJ whole genome shotgun (WGS) entry which is preliminary data.</text>
</comment>
<evidence type="ECO:0000256" key="8">
    <source>
        <dbReference type="ARBA" id="ARBA00022777"/>
    </source>
</evidence>
<evidence type="ECO:0000256" key="7">
    <source>
        <dbReference type="ARBA" id="ARBA00022741"/>
    </source>
</evidence>
<sequence length="452" mass="51358">MITSYSIRRRLLLYTTASTLGLTLLISSLALLSAYEEIEEVYDAQLAHSAKILLQLTEKEIGESENIEISLGTERPDISHHYENKLTFRIWKDDILSTQSVQAEQFGSFSATPGFSNEYVAGDMWRFFVLIDPPSNITIEVAEQLEIRQELILKILASFWLPLFLFVPLLIFIIWWIIGIALKPVYSLSNEINQRESNDFSPINEDQTPKEIHSLIQSMNSMLQRIQASFVREQQFTDNAAHELRTPLAAMKAQAQVLIRKSSHLPEFHEGLNDLHLSIDRATQMIEQLLELARLQSGVTDMHRIDLNTIVEETITDLSPLARRSNVSINLTNHKHCWINGNPHALTIMVKNVIDNAIKFSPQGSEVKVEVYEKDDQVVLAITDQGPGIPDAEKGKIFERFYRVRKSNHFTGSGLGLSIVKWVIDLHQADILMLNNTPGGLRVELTFAQLFK</sequence>
<dbReference type="SMART" id="SM00387">
    <property type="entry name" value="HATPase_c"/>
    <property type="match status" value="1"/>
</dbReference>
<dbReference type="Pfam" id="PF08521">
    <property type="entry name" value="2CSK_N"/>
    <property type="match status" value="1"/>
</dbReference>
<dbReference type="Gene3D" id="6.10.340.10">
    <property type="match status" value="1"/>
</dbReference>
<dbReference type="GO" id="GO:0000155">
    <property type="term" value="F:phosphorelay sensor kinase activity"/>
    <property type="evidence" value="ECO:0007669"/>
    <property type="project" value="InterPro"/>
</dbReference>
<feature type="domain" description="HAMP" evidence="15">
    <location>
        <begin position="179"/>
        <end position="231"/>
    </location>
</feature>
<keyword evidence="11" id="KW-0902">Two-component regulatory system</keyword>
<comment type="catalytic activity">
    <reaction evidence="1">
        <text>ATP + protein L-histidine = ADP + protein N-phospho-L-histidine.</text>
        <dbReference type="EC" id="2.7.13.3"/>
    </reaction>
</comment>
<keyword evidence="7" id="KW-0547">Nucleotide-binding</keyword>
<dbReference type="InterPro" id="IPR003594">
    <property type="entry name" value="HATPase_dom"/>
</dbReference>
<proteinExistence type="predicted"/>
<evidence type="ECO:0000259" key="15">
    <source>
        <dbReference type="PROSITE" id="PS50885"/>
    </source>
</evidence>
<dbReference type="Pfam" id="PF00512">
    <property type="entry name" value="HisKA"/>
    <property type="match status" value="1"/>
</dbReference>
<dbReference type="Proteomes" id="UP000627715">
    <property type="component" value="Unassembled WGS sequence"/>
</dbReference>
<dbReference type="PANTHER" id="PTHR45436">
    <property type="entry name" value="SENSOR HISTIDINE KINASE YKOH"/>
    <property type="match status" value="1"/>
</dbReference>
<keyword evidence="12 13" id="KW-0472">Membrane</keyword>
<evidence type="ECO:0000313" key="16">
    <source>
        <dbReference type="EMBL" id="GFZ80079.1"/>
    </source>
</evidence>
<keyword evidence="8 16" id="KW-0418">Kinase</keyword>
<comment type="subcellular location">
    <subcellularLocation>
        <location evidence="2">Membrane</location>
        <topology evidence="2">Multi-pass membrane protein</topology>
    </subcellularLocation>
</comment>
<evidence type="ECO:0000256" key="11">
    <source>
        <dbReference type="ARBA" id="ARBA00023012"/>
    </source>
</evidence>
<dbReference type="OrthoDB" id="9809766at2"/>
<dbReference type="InterPro" id="IPR003661">
    <property type="entry name" value="HisK_dim/P_dom"/>
</dbReference>
<dbReference type="InterPro" id="IPR005467">
    <property type="entry name" value="His_kinase_dom"/>
</dbReference>
<dbReference type="PROSITE" id="PS50885">
    <property type="entry name" value="HAMP"/>
    <property type="match status" value="1"/>
</dbReference>
<evidence type="ECO:0000256" key="1">
    <source>
        <dbReference type="ARBA" id="ARBA00000085"/>
    </source>
</evidence>
<evidence type="ECO:0000256" key="13">
    <source>
        <dbReference type="SAM" id="Phobius"/>
    </source>
</evidence>
<evidence type="ECO:0000256" key="10">
    <source>
        <dbReference type="ARBA" id="ARBA00022989"/>
    </source>
</evidence>
<dbReference type="InterPro" id="IPR036890">
    <property type="entry name" value="HATPase_C_sf"/>
</dbReference>
<dbReference type="SUPFAM" id="SSF55874">
    <property type="entry name" value="ATPase domain of HSP90 chaperone/DNA topoisomerase II/histidine kinase"/>
    <property type="match status" value="1"/>
</dbReference>
<dbReference type="PANTHER" id="PTHR45436:SF14">
    <property type="entry name" value="SENSOR PROTEIN QSEC"/>
    <property type="match status" value="1"/>
</dbReference>
<keyword evidence="4" id="KW-0597">Phosphoprotein</keyword>
<accession>A0A916QL07</accession>
<organism evidence="16 17">
    <name type="scientific">Pseudohongiella nitratireducens</name>
    <dbReference type="NCBI Taxonomy" id="1768907"/>
    <lineage>
        <taxon>Bacteria</taxon>
        <taxon>Pseudomonadati</taxon>
        <taxon>Pseudomonadota</taxon>
        <taxon>Gammaproteobacteria</taxon>
        <taxon>Pseudomonadales</taxon>
        <taxon>Pseudohongiellaceae</taxon>
        <taxon>Pseudohongiella</taxon>
    </lineage>
</organism>
<keyword evidence="6 13" id="KW-0812">Transmembrane</keyword>
<dbReference type="InterPro" id="IPR013727">
    <property type="entry name" value="2CSK_N"/>
</dbReference>
<dbReference type="Gene3D" id="3.30.565.10">
    <property type="entry name" value="Histidine kinase-like ATPase, C-terminal domain"/>
    <property type="match status" value="1"/>
</dbReference>
<dbReference type="GO" id="GO:0005886">
    <property type="term" value="C:plasma membrane"/>
    <property type="evidence" value="ECO:0007669"/>
    <property type="project" value="TreeGrafter"/>
</dbReference>
<evidence type="ECO:0000256" key="6">
    <source>
        <dbReference type="ARBA" id="ARBA00022692"/>
    </source>
</evidence>
<dbReference type="FunFam" id="3.30.565.10:FF:000006">
    <property type="entry name" value="Sensor histidine kinase WalK"/>
    <property type="match status" value="1"/>
</dbReference>
<dbReference type="SUPFAM" id="SSF47384">
    <property type="entry name" value="Homodimeric domain of signal transducing histidine kinase"/>
    <property type="match status" value="1"/>
</dbReference>
<evidence type="ECO:0000259" key="14">
    <source>
        <dbReference type="PROSITE" id="PS50109"/>
    </source>
</evidence>
<keyword evidence="10 13" id="KW-1133">Transmembrane helix</keyword>
<dbReference type="AlphaFoldDB" id="A0A916QL07"/>
<dbReference type="SMART" id="SM00388">
    <property type="entry name" value="HisKA"/>
    <property type="match status" value="1"/>
</dbReference>
<dbReference type="Gene3D" id="1.10.287.130">
    <property type="match status" value="1"/>
</dbReference>
<dbReference type="InterPro" id="IPR003660">
    <property type="entry name" value="HAMP_dom"/>
</dbReference>
<dbReference type="InterPro" id="IPR050428">
    <property type="entry name" value="TCS_sensor_his_kinase"/>
</dbReference>
<dbReference type="Pfam" id="PF02518">
    <property type="entry name" value="HATPase_c"/>
    <property type="match status" value="1"/>
</dbReference>
<dbReference type="EC" id="2.7.13.3" evidence="3"/>
<dbReference type="CDD" id="cd00082">
    <property type="entry name" value="HisKA"/>
    <property type="match status" value="1"/>
</dbReference>
<reference evidence="16" key="2">
    <citation type="submission" date="2020-09" db="EMBL/GenBank/DDBJ databases">
        <authorList>
            <person name="Sun Q."/>
            <person name="Zhou Y."/>
        </authorList>
    </citation>
    <scope>NUCLEOTIDE SEQUENCE</scope>
    <source>
        <strain evidence="16">CGMCC 1.15425</strain>
    </source>
</reference>
<evidence type="ECO:0000256" key="3">
    <source>
        <dbReference type="ARBA" id="ARBA00012438"/>
    </source>
</evidence>
<evidence type="ECO:0000256" key="12">
    <source>
        <dbReference type="ARBA" id="ARBA00023136"/>
    </source>
</evidence>
<feature type="transmembrane region" description="Helical" evidence="13">
    <location>
        <begin position="159"/>
        <end position="182"/>
    </location>
</feature>
<reference evidence="16" key="1">
    <citation type="journal article" date="2014" name="Int. J. Syst. Evol. Microbiol.">
        <title>Complete genome sequence of Corynebacterium casei LMG S-19264T (=DSM 44701T), isolated from a smear-ripened cheese.</title>
        <authorList>
            <consortium name="US DOE Joint Genome Institute (JGI-PGF)"/>
            <person name="Walter F."/>
            <person name="Albersmeier A."/>
            <person name="Kalinowski J."/>
            <person name="Ruckert C."/>
        </authorList>
    </citation>
    <scope>NUCLEOTIDE SEQUENCE</scope>
    <source>
        <strain evidence="16">CGMCC 1.15425</strain>
    </source>
</reference>
<dbReference type="GO" id="GO:0005524">
    <property type="term" value="F:ATP binding"/>
    <property type="evidence" value="ECO:0007669"/>
    <property type="project" value="UniProtKB-KW"/>
</dbReference>
<keyword evidence="9" id="KW-0067">ATP-binding</keyword>
<evidence type="ECO:0000256" key="2">
    <source>
        <dbReference type="ARBA" id="ARBA00004141"/>
    </source>
</evidence>
<keyword evidence="5" id="KW-0808">Transferase</keyword>
<dbReference type="CDD" id="cd00075">
    <property type="entry name" value="HATPase"/>
    <property type="match status" value="1"/>
</dbReference>
<evidence type="ECO:0000256" key="9">
    <source>
        <dbReference type="ARBA" id="ARBA00022840"/>
    </source>
</evidence>
<keyword evidence="17" id="KW-1185">Reference proteome</keyword>
<dbReference type="PROSITE" id="PS50109">
    <property type="entry name" value="HIS_KIN"/>
    <property type="match status" value="1"/>
</dbReference>
<feature type="domain" description="Histidine kinase" evidence="14">
    <location>
        <begin position="239"/>
        <end position="451"/>
    </location>
</feature>